<organism evidence="2 3">
    <name type="scientific">Bacillus thuringiensis Sbt003</name>
    <dbReference type="NCBI Taxonomy" id="1235825"/>
    <lineage>
        <taxon>Bacteria</taxon>
        <taxon>Bacillati</taxon>
        <taxon>Bacillota</taxon>
        <taxon>Bacilli</taxon>
        <taxon>Bacillales</taxon>
        <taxon>Bacillaceae</taxon>
        <taxon>Bacillus</taxon>
        <taxon>Bacillus cereus group</taxon>
    </lineage>
</organism>
<dbReference type="AlphaFoldDB" id="A0A9X0JXW0"/>
<name>A0A9X0JXW0_BACTU</name>
<reference evidence="2 3" key="1">
    <citation type="journal article" date="2015" name="Sci. Rep.">
        <title>The expression and crystallization of Cry65Aa require two C-termini, revealing a novel evolutionary strategy of Bacillus thuringiensis Cry proteins.</title>
        <authorList>
            <person name="Peng D.H."/>
            <person name="Pang C.Y."/>
            <person name="Wu H."/>
            <person name="Huang Q."/>
            <person name="Zheng J.S."/>
            <person name="Sun M."/>
        </authorList>
    </citation>
    <scope>NUCLEOTIDE SEQUENCE [LARGE SCALE GENOMIC DNA]</scope>
    <source>
        <strain evidence="2 3">Sbt003</strain>
    </source>
</reference>
<dbReference type="EMBL" id="AMYJ01000033">
    <property type="protein sequence ID" value="KIU73174.1"/>
    <property type="molecule type" value="Genomic_DNA"/>
</dbReference>
<gene>
    <name evidence="2" type="ORF">C797_19582</name>
</gene>
<keyword evidence="1" id="KW-0732">Signal</keyword>
<proteinExistence type="predicted"/>
<dbReference type="Proteomes" id="UP000032407">
    <property type="component" value="Unassembled WGS sequence"/>
</dbReference>
<evidence type="ECO:0000256" key="1">
    <source>
        <dbReference type="SAM" id="SignalP"/>
    </source>
</evidence>
<sequence length="142" mass="15751">MKRISKIIIMLLCCTLLGSVHVVQASSIQISSKLIISRPVSSVAQGMLGNALVPPPNPSPYGFHVNSSKIKRQYMAQHPFQKPYLYTSHLFPTPFQIDRSIQPPDEKLNFATFAATSATQQVYTMAQLQALSYENLVQVLST</sequence>
<accession>A0A9X0JXW0</accession>
<protein>
    <submittedName>
        <fullName evidence="2">Uncharacterized protein</fullName>
    </submittedName>
</protein>
<comment type="caution">
    <text evidence="2">The sequence shown here is derived from an EMBL/GenBank/DDBJ whole genome shotgun (WGS) entry which is preliminary data.</text>
</comment>
<evidence type="ECO:0000313" key="3">
    <source>
        <dbReference type="Proteomes" id="UP000032407"/>
    </source>
</evidence>
<feature type="chain" id="PRO_5040787678" evidence="1">
    <location>
        <begin position="26"/>
        <end position="142"/>
    </location>
</feature>
<feature type="signal peptide" evidence="1">
    <location>
        <begin position="1"/>
        <end position="25"/>
    </location>
</feature>
<evidence type="ECO:0000313" key="2">
    <source>
        <dbReference type="EMBL" id="KIU73174.1"/>
    </source>
</evidence>
<feature type="non-terminal residue" evidence="2">
    <location>
        <position position="142"/>
    </location>
</feature>